<dbReference type="InParanoid" id="A0A098DTS4"/>
<dbReference type="AlphaFoldDB" id="A0A098DTS4"/>
<evidence type="ECO:0000313" key="3">
    <source>
        <dbReference type="Proteomes" id="UP000070720"/>
    </source>
</evidence>
<organism evidence="1 3">
    <name type="scientific">Gibberella zeae (strain ATCC MYA-4620 / CBS 123657 / FGSC 9075 / NRRL 31084 / PH-1)</name>
    <name type="common">Wheat head blight fungus</name>
    <name type="synonym">Fusarium graminearum</name>
    <dbReference type="NCBI Taxonomy" id="229533"/>
    <lineage>
        <taxon>Eukaryota</taxon>
        <taxon>Fungi</taxon>
        <taxon>Dikarya</taxon>
        <taxon>Ascomycota</taxon>
        <taxon>Pezizomycotina</taxon>
        <taxon>Sordariomycetes</taxon>
        <taxon>Hypocreomycetidae</taxon>
        <taxon>Hypocreales</taxon>
        <taxon>Nectriaceae</taxon>
        <taxon>Fusarium</taxon>
    </lineage>
</organism>
<evidence type="ECO:0000313" key="1">
    <source>
        <dbReference type="EMBL" id="CEF85281.1"/>
    </source>
</evidence>
<dbReference type="VEuPathDB" id="FungiDB:FGRAMPH1_01G25287"/>
<dbReference type="EMBL" id="HG970335">
    <property type="protein sequence ID" value="CEF85281.1"/>
    <property type="molecule type" value="Genomic_DNA"/>
</dbReference>
<proteinExistence type="predicted"/>
<accession>A0A0E0SFR8</accession>
<dbReference type="Proteomes" id="UP000070720">
    <property type="component" value="Chromosome 4"/>
</dbReference>
<sequence length="103" mass="11179">MYTAPGILTLTGSNRMTLTFIIDDVHFTLTGNINPAMPPFKANQVILTYNNVHELSSTVSFEGQIGPNNFKLNLENGVTAEGYLDFPISPASRISGSGTWSQN</sequence>
<name>A0A098DTS4_GIBZE</name>
<protein>
    <submittedName>
        <fullName evidence="1">Chromosome 4, complete genome</fullName>
    </submittedName>
</protein>
<dbReference type="eggNOG" id="ENOG502RJAI">
    <property type="taxonomic scope" value="Eukaryota"/>
</dbReference>
<evidence type="ECO:0000313" key="2">
    <source>
        <dbReference type="EnsemblFungi" id="CEF85281"/>
    </source>
</evidence>
<gene>
    <name evidence="2" type="primary">FG07647.1</name>
    <name evidence="1" type="ORF">FGRAMPH1_01T25287</name>
</gene>
<reference evidence="2 3" key="1">
    <citation type="journal article" date="2007" name="Science">
        <title>The Fusarium graminearum genome reveals a link between localized polymorphism and pathogen specialization.</title>
        <authorList>
            <person name="Cuomo C.A."/>
            <person name="Gueldener U."/>
            <person name="Xu J.-R."/>
            <person name="Trail F."/>
            <person name="Turgeon B.G."/>
            <person name="Di Pietro A."/>
            <person name="Walton J.D."/>
            <person name="Ma L.-J."/>
            <person name="Baker S.E."/>
            <person name="Rep M."/>
            <person name="Adam G."/>
            <person name="Antoniw J."/>
            <person name="Baldwin T."/>
            <person name="Calvo S.E."/>
            <person name="Chang Y.-L."/>
            <person name="DeCaprio D."/>
            <person name="Gale L.R."/>
            <person name="Gnerre S."/>
            <person name="Goswami R.S."/>
            <person name="Hammond-Kosack K."/>
            <person name="Harris L.J."/>
            <person name="Hilburn K."/>
            <person name="Kennell J.C."/>
            <person name="Kroken S."/>
            <person name="Magnuson J.K."/>
            <person name="Mannhaupt G."/>
            <person name="Mauceli E.W."/>
            <person name="Mewes H.-W."/>
            <person name="Mitterbauer R."/>
            <person name="Muehlbauer G."/>
            <person name="Muensterkoetter M."/>
            <person name="Nelson D."/>
            <person name="O'Donnell K."/>
            <person name="Ouellet T."/>
            <person name="Qi W."/>
            <person name="Quesneville H."/>
            <person name="Roncero M.I.G."/>
            <person name="Seong K.-Y."/>
            <person name="Tetko I.V."/>
            <person name="Urban M."/>
            <person name="Waalwijk C."/>
            <person name="Ward T.J."/>
            <person name="Yao J."/>
            <person name="Birren B.W."/>
            <person name="Kistler H.C."/>
        </authorList>
    </citation>
    <scope>NUCLEOTIDE SEQUENCE [LARGE SCALE GENOMIC DNA]</scope>
    <source>
        <strain evidence="3">ATCC MYA-4620 / CBS 123657 / FGSC 9075 / NRRL 31084 / PH-1</strain>
        <strain evidence="2">PH-1 / ATCC MYA-4620 / FGSC 9075 / NRRL 31084</strain>
    </source>
</reference>
<reference evidence="2" key="4">
    <citation type="submission" date="2017-01" db="UniProtKB">
        <authorList>
            <consortium name="EnsemblFungi"/>
        </authorList>
    </citation>
    <scope>IDENTIFICATION</scope>
    <source>
        <strain evidence="2">PH-1 / ATCC MYA-4620 / FGSC 9075 / NRRL 31084</strain>
    </source>
</reference>
<accession>A0A098DTS4</accession>
<keyword evidence="3" id="KW-1185">Reference proteome</keyword>
<reference evidence="1 3" key="3">
    <citation type="journal article" date="2015" name="BMC Genomics">
        <title>The completed genome sequence of the pathogenic ascomycete fungus Fusarium graminearum.</title>
        <authorList>
            <person name="King R."/>
            <person name="Urban M."/>
            <person name="Hammond-Kosack M.C."/>
            <person name="Hassani-Pak K."/>
            <person name="Hammond-Kosack K.E."/>
        </authorList>
    </citation>
    <scope>NUCLEOTIDE SEQUENCE [LARGE SCALE GENOMIC DNA]</scope>
    <source>
        <strain evidence="3">ATCC MYA-4620 / CBS 123657 / FGSC 9075 / NRRL 31084 / PH-1</strain>
        <strain evidence="1">PH-1</strain>
    </source>
</reference>
<dbReference type="EnsemblFungi" id="CEF85281">
    <property type="protein sequence ID" value="CEF85281"/>
    <property type="gene ID" value="FGRRES_16869"/>
</dbReference>
<reference evidence="2 3" key="2">
    <citation type="journal article" date="2010" name="Nature">
        <title>Comparative genomics reveals mobile pathogenicity chromosomes in Fusarium.</title>
        <authorList>
            <person name="Ma L.J."/>
            <person name="van der Does H.C."/>
            <person name="Borkovich K.A."/>
            <person name="Coleman J.J."/>
            <person name="Daboussi M.J."/>
            <person name="Di Pietro A."/>
            <person name="Dufresne M."/>
            <person name="Freitag M."/>
            <person name="Grabherr M."/>
            <person name="Henrissat B."/>
            <person name="Houterman P.M."/>
            <person name="Kang S."/>
            <person name="Shim W.B."/>
            <person name="Woloshuk C."/>
            <person name="Xie X."/>
            <person name="Xu J.R."/>
            <person name="Antoniw J."/>
            <person name="Baker S.E."/>
            <person name="Bluhm B.H."/>
            <person name="Breakspear A."/>
            <person name="Brown D.W."/>
            <person name="Butchko R.A."/>
            <person name="Chapman S."/>
            <person name="Coulson R."/>
            <person name="Coutinho P.M."/>
            <person name="Danchin E.G."/>
            <person name="Diener A."/>
            <person name="Gale L.R."/>
            <person name="Gardiner D.M."/>
            <person name="Goff S."/>
            <person name="Hammond-Kosack K.E."/>
            <person name="Hilburn K."/>
            <person name="Hua-Van A."/>
            <person name="Jonkers W."/>
            <person name="Kazan K."/>
            <person name="Kodira C.D."/>
            <person name="Koehrsen M."/>
            <person name="Kumar L."/>
            <person name="Lee Y.H."/>
            <person name="Li L."/>
            <person name="Manners J.M."/>
            <person name="Miranda-Saavedra D."/>
            <person name="Mukherjee M."/>
            <person name="Park G."/>
            <person name="Park J."/>
            <person name="Park S.Y."/>
            <person name="Proctor R.H."/>
            <person name="Regev A."/>
            <person name="Ruiz-Roldan M.C."/>
            <person name="Sain D."/>
            <person name="Sakthikumar S."/>
            <person name="Sykes S."/>
            <person name="Schwartz D.C."/>
            <person name="Turgeon B.G."/>
            <person name="Wapinski I."/>
            <person name="Yoder O."/>
            <person name="Young S."/>
            <person name="Zeng Q."/>
            <person name="Zhou S."/>
            <person name="Galagan J."/>
            <person name="Cuomo C.A."/>
            <person name="Kistler H.C."/>
            <person name="Rep M."/>
        </authorList>
    </citation>
    <scope>GENOME REANNOTATION</scope>
    <source>
        <strain evidence="3">ATCC MYA-4620 / CBS 123657 / FGSC 9075 / NRRL 31084 / PH-1</strain>
        <strain evidence="2">PH-1 / ATCC MYA-4620 / FGSC 9075 / NRRL 31084</strain>
    </source>
</reference>